<sequence length="574" mass="63194">MSEKGQAPKAKDSSSTSIRLDSDALAIAKDTARGSFVIANRSLQAGEILLECPSASIALDHGYRTSHCGFCATEIQQQQQQVAQSSTCQGCRVLATCHHCRETLKDWHAQSGECAVLQCLVEGFGKVFLSEQVMTAQDVSPHIDPIYIITMRLAHRRQLDRHNGTTTQNSTTTILPSIDWNLLDQLYSSPLPANHEGNAVVSAMAQLLQVMTALWKQKKQQIPFCNPQECVSIWNKCRGCCHAITDLTRPLGAQNLGMALFLPHSFYNHACAPNAFLSCMLPSSKQQQHSVCEDPTSTTKQQQQQHTPAVVARVVCINTIAKGDPVSLSYIPLSGLCRLERRLRLQETYHFVCDCSMCSNQEAIERHVGGDFATGKTASDVVTALLPLRELQIDCYQTLTLASSMENKDEVMDVVEQCMATLTMAQRGIRNQQIPASHEVALECHRLLAVAHSLLRGDNNHEKDQELHHHREFFGAAEQVEALMDPSALAIQHGLAAQCLQSKLQDHSDDATTNEFQKELLVHRTAAIEISTRAVGGDHPFVHSLQQSMGGCSETQPTDSALGTRKRQLSQNGD</sequence>
<dbReference type="Proteomes" id="UP001153069">
    <property type="component" value="Unassembled WGS sequence"/>
</dbReference>
<gene>
    <name evidence="2" type="ORF">SEMRO_102_G052140.1</name>
</gene>
<dbReference type="InterPro" id="IPR050869">
    <property type="entry name" value="H3K4_H4K5_MeTrfase"/>
</dbReference>
<feature type="region of interest" description="Disordered" evidence="1">
    <location>
        <begin position="545"/>
        <end position="574"/>
    </location>
</feature>
<dbReference type="EMBL" id="CAICTM010000101">
    <property type="protein sequence ID" value="CAB9501209.1"/>
    <property type="molecule type" value="Genomic_DNA"/>
</dbReference>
<protein>
    <recommendedName>
        <fullName evidence="4">SET domain-containing protein</fullName>
    </recommendedName>
</protein>
<dbReference type="Gene3D" id="6.10.140.2220">
    <property type="match status" value="1"/>
</dbReference>
<dbReference type="OrthoDB" id="194692at2759"/>
<dbReference type="AlphaFoldDB" id="A0A9N8DI71"/>
<dbReference type="PANTHER" id="PTHR12197">
    <property type="entry name" value="HISTONE-LYSINE N-METHYLTRANSFERASE SMYD"/>
    <property type="match status" value="1"/>
</dbReference>
<comment type="caution">
    <text evidence="2">The sequence shown here is derived from an EMBL/GenBank/DDBJ whole genome shotgun (WGS) entry which is preliminary data.</text>
</comment>
<feature type="compositionally biased region" description="Polar residues" evidence="1">
    <location>
        <begin position="545"/>
        <end position="561"/>
    </location>
</feature>
<evidence type="ECO:0000313" key="3">
    <source>
        <dbReference type="Proteomes" id="UP001153069"/>
    </source>
</evidence>
<name>A0A9N8DI71_9STRA</name>
<keyword evidence="3" id="KW-1185">Reference proteome</keyword>
<dbReference type="Gene3D" id="2.170.270.10">
    <property type="entry name" value="SET domain"/>
    <property type="match status" value="1"/>
</dbReference>
<dbReference type="GO" id="GO:0005634">
    <property type="term" value="C:nucleus"/>
    <property type="evidence" value="ECO:0007669"/>
    <property type="project" value="TreeGrafter"/>
</dbReference>
<proteinExistence type="predicted"/>
<accession>A0A9N8DI71</accession>
<dbReference type="InterPro" id="IPR046341">
    <property type="entry name" value="SET_dom_sf"/>
</dbReference>
<dbReference type="PANTHER" id="PTHR12197:SF251">
    <property type="entry name" value="EG:BACR7C10.4 PROTEIN"/>
    <property type="match status" value="1"/>
</dbReference>
<evidence type="ECO:0000313" key="2">
    <source>
        <dbReference type="EMBL" id="CAB9501209.1"/>
    </source>
</evidence>
<dbReference type="SUPFAM" id="SSF82199">
    <property type="entry name" value="SET domain"/>
    <property type="match status" value="1"/>
</dbReference>
<reference evidence="2" key="1">
    <citation type="submission" date="2020-06" db="EMBL/GenBank/DDBJ databases">
        <authorList>
            <consortium name="Plant Systems Biology data submission"/>
        </authorList>
    </citation>
    <scope>NUCLEOTIDE SEQUENCE</scope>
    <source>
        <strain evidence="2">D6</strain>
    </source>
</reference>
<dbReference type="Gene3D" id="1.10.220.160">
    <property type="match status" value="1"/>
</dbReference>
<evidence type="ECO:0000256" key="1">
    <source>
        <dbReference type="SAM" id="MobiDB-lite"/>
    </source>
</evidence>
<organism evidence="2 3">
    <name type="scientific">Seminavis robusta</name>
    <dbReference type="NCBI Taxonomy" id="568900"/>
    <lineage>
        <taxon>Eukaryota</taxon>
        <taxon>Sar</taxon>
        <taxon>Stramenopiles</taxon>
        <taxon>Ochrophyta</taxon>
        <taxon>Bacillariophyta</taxon>
        <taxon>Bacillariophyceae</taxon>
        <taxon>Bacillariophycidae</taxon>
        <taxon>Naviculales</taxon>
        <taxon>Naviculaceae</taxon>
        <taxon>Seminavis</taxon>
    </lineage>
</organism>
<evidence type="ECO:0008006" key="4">
    <source>
        <dbReference type="Google" id="ProtNLM"/>
    </source>
</evidence>